<protein>
    <recommendedName>
        <fullName evidence="3">PIN domain-containing protein</fullName>
    </recommendedName>
</protein>
<comment type="caution">
    <text evidence="1">The sequence shown here is derived from an EMBL/GenBank/DDBJ whole genome shotgun (WGS) entry which is preliminary data.</text>
</comment>
<reference evidence="1" key="2">
    <citation type="journal article" date="2021" name="PeerJ">
        <title>Extensive microbial diversity within the chicken gut microbiome revealed by metagenomics and culture.</title>
        <authorList>
            <person name="Gilroy R."/>
            <person name="Ravi A."/>
            <person name="Getino M."/>
            <person name="Pursley I."/>
            <person name="Horton D.L."/>
            <person name="Alikhan N.F."/>
            <person name="Baker D."/>
            <person name="Gharbi K."/>
            <person name="Hall N."/>
            <person name="Watson M."/>
            <person name="Adriaenssens E.M."/>
            <person name="Foster-Nyarko E."/>
            <person name="Jarju S."/>
            <person name="Secka A."/>
            <person name="Antonio M."/>
            <person name="Oren A."/>
            <person name="Chaudhuri R.R."/>
            <person name="La Ragione R."/>
            <person name="Hildebrand F."/>
            <person name="Pallen M.J."/>
        </authorList>
    </citation>
    <scope>NUCLEOTIDE SEQUENCE</scope>
    <source>
        <strain evidence="1">ChiGjej1B1-24693</strain>
    </source>
</reference>
<name>A0A9D1KNP2_9ACTN</name>
<accession>A0A9D1KNP2</accession>
<gene>
    <name evidence="1" type="ORF">IAA98_10510</name>
</gene>
<organism evidence="1 2">
    <name type="scientific">Candidatus Avipropionibacterium avicola</name>
    <dbReference type="NCBI Taxonomy" id="2840701"/>
    <lineage>
        <taxon>Bacteria</taxon>
        <taxon>Bacillati</taxon>
        <taxon>Actinomycetota</taxon>
        <taxon>Actinomycetes</taxon>
        <taxon>Propionibacteriales</taxon>
        <taxon>Propionibacteriaceae</taxon>
        <taxon>Propionibacteriaceae incertae sedis</taxon>
        <taxon>Candidatus Avipropionibacterium</taxon>
    </lineage>
</organism>
<evidence type="ECO:0000313" key="1">
    <source>
        <dbReference type="EMBL" id="HIT76007.1"/>
    </source>
</evidence>
<proteinExistence type="predicted"/>
<dbReference type="Proteomes" id="UP000886842">
    <property type="component" value="Unassembled WGS sequence"/>
</dbReference>
<evidence type="ECO:0008006" key="3">
    <source>
        <dbReference type="Google" id="ProtNLM"/>
    </source>
</evidence>
<evidence type="ECO:0000313" key="2">
    <source>
        <dbReference type="Proteomes" id="UP000886842"/>
    </source>
</evidence>
<sequence length="224" mass="24230">MSEAPLLFLDANALASLITRTLLIAGARADGLRWTWSRHVEAEADRHARGRASRTSIVRQEILGTELSPTAPHTEGLVTSTPEDRQVLADAIRAGARHLITTDADSFAFDDLLAHGLSAVNPEYFMASRFTERAYVEGVDLLAAVQKSPSRTASEIHRMLGLRHPRLTGQFAGAYDTAPAQADPDQPSTIFRGVVCIRCEALLGHLVRVECHARIDVLGVAGAC</sequence>
<dbReference type="AlphaFoldDB" id="A0A9D1KNP2"/>
<dbReference type="EMBL" id="DVLP01000310">
    <property type="protein sequence ID" value="HIT76007.1"/>
    <property type="molecule type" value="Genomic_DNA"/>
</dbReference>
<reference evidence="1" key="1">
    <citation type="submission" date="2020-10" db="EMBL/GenBank/DDBJ databases">
        <authorList>
            <person name="Gilroy R."/>
        </authorList>
    </citation>
    <scope>NUCLEOTIDE SEQUENCE</scope>
    <source>
        <strain evidence="1">ChiGjej1B1-24693</strain>
    </source>
</reference>